<comment type="subcellular location">
    <subcellularLocation>
        <location evidence="1">Membrane</location>
        <topology evidence="1">Single-pass type I membrane protein</topology>
    </subcellularLocation>
</comment>
<protein>
    <recommendedName>
        <fullName evidence="7">Ig-like domain-containing protein</fullName>
    </recommendedName>
</protein>
<dbReference type="InterPro" id="IPR051275">
    <property type="entry name" value="Cell_adhesion_signaling"/>
</dbReference>
<dbReference type="InterPro" id="IPR007110">
    <property type="entry name" value="Ig-like_dom"/>
</dbReference>
<feature type="region of interest" description="Disordered" evidence="6">
    <location>
        <begin position="1"/>
        <end position="25"/>
    </location>
</feature>
<reference evidence="8 9" key="1">
    <citation type="submission" date="2020-06" db="EMBL/GenBank/DDBJ databases">
        <authorList>
            <person name="Li R."/>
            <person name="Bekaert M."/>
        </authorList>
    </citation>
    <scope>NUCLEOTIDE SEQUENCE [LARGE SCALE GENOMIC DNA]</scope>
    <source>
        <strain evidence="9">wild</strain>
    </source>
</reference>
<keyword evidence="3" id="KW-1015">Disulfide bond</keyword>
<evidence type="ECO:0000313" key="8">
    <source>
        <dbReference type="EMBL" id="CAC5379149.1"/>
    </source>
</evidence>
<organism evidence="8 9">
    <name type="scientific">Mytilus coruscus</name>
    <name type="common">Sea mussel</name>
    <dbReference type="NCBI Taxonomy" id="42192"/>
    <lineage>
        <taxon>Eukaryota</taxon>
        <taxon>Metazoa</taxon>
        <taxon>Spiralia</taxon>
        <taxon>Lophotrochozoa</taxon>
        <taxon>Mollusca</taxon>
        <taxon>Bivalvia</taxon>
        <taxon>Autobranchia</taxon>
        <taxon>Pteriomorphia</taxon>
        <taxon>Mytilida</taxon>
        <taxon>Mytiloidea</taxon>
        <taxon>Mytilidae</taxon>
        <taxon>Mytilinae</taxon>
        <taxon>Mytilus</taxon>
    </lineage>
</organism>
<dbReference type="GO" id="GO:0050839">
    <property type="term" value="F:cell adhesion molecule binding"/>
    <property type="evidence" value="ECO:0007669"/>
    <property type="project" value="TreeGrafter"/>
</dbReference>
<gene>
    <name evidence="8" type="ORF">MCOR_15242</name>
</gene>
<dbReference type="InterPro" id="IPR013783">
    <property type="entry name" value="Ig-like_fold"/>
</dbReference>
<dbReference type="GO" id="GO:0005911">
    <property type="term" value="C:cell-cell junction"/>
    <property type="evidence" value="ECO:0007669"/>
    <property type="project" value="TreeGrafter"/>
</dbReference>
<evidence type="ECO:0000256" key="3">
    <source>
        <dbReference type="ARBA" id="ARBA00023157"/>
    </source>
</evidence>
<dbReference type="PROSITE" id="PS50835">
    <property type="entry name" value="IG_LIKE"/>
    <property type="match status" value="2"/>
</dbReference>
<dbReference type="CDD" id="cd00096">
    <property type="entry name" value="Ig"/>
    <property type="match status" value="1"/>
</dbReference>
<dbReference type="GO" id="GO:0005886">
    <property type="term" value="C:plasma membrane"/>
    <property type="evidence" value="ECO:0007669"/>
    <property type="project" value="TreeGrafter"/>
</dbReference>
<dbReference type="SUPFAM" id="SSF48726">
    <property type="entry name" value="Immunoglobulin"/>
    <property type="match status" value="3"/>
</dbReference>
<dbReference type="SMART" id="SM00408">
    <property type="entry name" value="IGc2"/>
    <property type="match status" value="1"/>
</dbReference>
<feature type="domain" description="Ig-like" evidence="7">
    <location>
        <begin position="199"/>
        <end position="279"/>
    </location>
</feature>
<keyword evidence="5" id="KW-0393">Immunoglobulin domain</keyword>
<dbReference type="Gene3D" id="2.60.40.10">
    <property type="entry name" value="Immunoglobulins"/>
    <property type="match status" value="3"/>
</dbReference>
<dbReference type="AlphaFoldDB" id="A0A6J8B973"/>
<evidence type="ECO:0000256" key="5">
    <source>
        <dbReference type="ARBA" id="ARBA00023319"/>
    </source>
</evidence>
<dbReference type="OrthoDB" id="6283450at2759"/>
<dbReference type="Pfam" id="PF13927">
    <property type="entry name" value="Ig_3"/>
    <property type="match status" value="1"/>
</dbReference>
<evidence type="ECO:0000256" key="1">
    <source>
        <dbReference type="ARBA" id="ARBA00004479"/>
    </source>
</evidence>
<dbReference type="SMART" id="SM00409">
    <property type="entry name" value="IG"/>
    <property type="match status" value="3"/>
</dbReference>
<dbReference type="InterPro" id="IPR036179">
    <property type="entry name" value="Ig-like_dom_sf"/>
</dbReference>
<evidence type="ECO:0000313" key="9">
    <source>
        <dbReference type="Proteomes" id="UP000507470"/>
    </source>
</evidence>
<dbReference type="EMBL" id="CACVKT020002641">
    <property type="protein sequence ID" value="CAC5379149.1"/>
    <property type="molecule type" value="Genomic_DNA"/>
</dbReference>
<keyword evidence="2" id="KW-0472">Membrane</keyword>
<dbReference type="InterPro" id="IPR003599">
    <property type="entry name" value="Ig_sub"/>
</dbReference>
<evidence type="ECO:0000259" key="7">
    <source>
        <dbReference type="PROSITE" id="PS50835"/>
    </source>
</evidence>
<dbReference type="PANTHER" id="PTHR11640">
    <property type="entry name" value="NEPHRIN"/>
    <property type="match status" value="1"/>
</dbReference>
<proteinExistence type="predicted"/>
<dbReference type="Proteomes" id="UP000507470">
    <property type="component" value="Unassembled WGS sequence"/>
</dbReference>
<dbReference type="InterPro" id="IPR003598">
    <property type="entry name" value="Ig_sub2"/>
</dbReference>
<name>A0A6J8B973_MYTCO</name>
<dbReference type="PANTHER" id="PTHR11640:SF31">
    <property type="entry name" value="IRREGULAR CHIASM C-ROUGHEST PROTEIN-RELATED"/>
    <property type="match status" value="1"/>
</dbReference>
<keyword evidence="4" id="KW-0325">Glycoprotein</keyword>
<sequence>MSGAHRAVWNGPAHTSSTPTPVIANDSFGKQKEWLISKYADDREINTAIPNYRRLTVVRLDKKGDFDLEIVNASSSDEGLYKCDIDPVEGIFSSKLYIIQLKALPSNLTIDNETHKDTVIGTEYQTLKLACNVESGIPPETIIWKRNRIALKIGGPKRNVYEFQLGRTDHNSNLTCEVTNNLMKIPLTKTVKLDIKYKPRVLISHEQTKPVVEGSTKTLCCEIDSNPNNSFMYWYKNHKSQMFNRHSFCLIFNQLTRKDSGNYTCLAGNEIGNGSFTVSLVVLYPPSVYLMYNNKYIRGNKRYVTCKGDGLPNTLTFFRVAHKSLFNEHIRYIEVSSDGIATLPPMEASDRYQDTGLYVCNASNDVPDREGNKFQQGKAFLVSDAPPVFVADNKKIQYGEIGKPMDIIVKVYSTSEIKCLNLNAIGSLNIKDIMKKSVPLKINFHGVNITANGIEVTFRLVKLHGIRWFNITVCNNFSMSSFILEVRKSGKKHEQGIE</sequence>
<accession>A0A6J8B973</accession>
<feature type="domain" description="Ig-like" evidence="7">
    <location>
        <begin position="105"/>
        <end position="192"/>
    </location>
</feature>
<evidence type="ECO:0000256" key="6">
    <source>
        <dbReference type="SAM" id="MobiDB-lite"/>
    </source>
</evidence>
<evidence type="ECO:0000256" key="4">
    <source>
        <dbReference type="ARBA" id="ARBA00023180"/>
    </source>
</evidence>
<keyword evidence="9" id="KW-1185">Reference proteome</keyword>
<dbReference type="GO" id="GO:0098609">
    <property type="term" value="P:cell-cell adhesion"/>
    <property type="evidence" value="ECO:0007669"/>
    <property type="project" value="TreeGrafter"/>
</dbReference>
<evidence type="ECO:0000256" key="2">
    <source>
        <dbReference type="ARBA" id="ARBA00023136"/>
    </source>
</evidence>